<reference evidence="1 2" key="1">
    <citation type="submission" date="2015-09" db="EMBL/GenBank/DDBJ databases">
        <title>Draft genome of the parasitic nematode Teladorsagia circumcincta isolate WARC Sus (inbred).</title>
        <authorList>
            <person name="Mitreva M."/>
        </authorList>
    </citation>
    <scope>NUCLEOTIDE SEQUENCE [LARGE SCALE GENOMIC DNA]</scope>
    <source>
        <strain evidence="1 2">S</strain>
    </source>
</reference>
<dbReference type="PANTHER" id="PTHR40288">
    <property type="entry name" value="PROTEIN CBG16535-RELATED"/>
    <property type="match status" value="1"/>
</dbReference>
<name>A0A2G9U663_TELCI</name>
<dbReference type="EMBL" id="KZ348833">
    <property type="protein sequence ID" value="PIO65654.1"/>
    <property type="molecule type" value="Genomic_DNA"/>
</dbReference>
<feature type="non-terminal residue" evidence="1">
    <location>
        <position position="1"/>
    </location>
</feature>
<evidence type="ECO:0000313" key="1">
    <source>
        <dbReference type="EMBL" id="PIO65654.1"/>
    </source>
</evidence>
<dbReference type="PANTHER" id="PTHR40288:SF1">
    <property type="entry name" value="EXPERA DOMAIN-CONTAINING PROTEIN"/>
    <property type="match status" value="1"/>
</dbReference>
<dbReference type="Proteomes" id="UP000230423">
    <property type="component" value="Unassembled WGS sequence"/>
</dbReference>
<gene>
    <name evidence="1" type="ORF">TELCIR_12659</name>
</gene>
<proteinExistence type="predicted"/>
<protein>
    <submittedName>
        <fullName evidence="1">Uncharacterized protein</fullName>
    </submittedName>
</protein>
<keyword evidence="2" id="KW-1185">Reference proteome</keyword>
<organism evidence="1 2">
    <name type="scientific">Teladorsagia circumcincta</name>
    <name type="common">Brown stomach worm</name>
    <name type="synonym">Ostertagia circumcincta</name>
    <dbReference type="NCBI Taxonomy" id="45464"/>
    <lineage>
        <taxon>Eukaryota</taxon>
        <taxon>Metazoa</taxon>
        <taxon>Ecdysozoa</taxon>
        <taxon>Nematoda</taxon>
        <taxon>Chromadorea</taxon>
        <taxon>Rhabditida</taxon>
        <taxon>Rhabditina</taxon>
        <taxon>Rhabditomorpha</taxon>
        <taxon>Strongyloidea</taxon>
        <taxon>Trichostrongylidae</taxon>
        <taxon>Teladorsagia</taxon>
    </lineage>
</organism>
<dbReference type="OrthoDB" id="5918127at2759"/>
<sequence length="117" mass="13386">AAATIYDNRHKGRLRFRKATTGATHHRKDRSSAFTALLSPHVFSIYRHRHVFLCRSGVPSNATIEEKYMAYDIIIFDFGLMHRVLGTEECVANYLVVCELDDKGVRHSVNPKGCHER</sequence>
<accession>A0A2G9U663</accession>
<evidence type="ECO:0000313" key="2">
    <source>
        <dbReference type="Proteomes" id="UP000230423"/>
    </source>
</evidence>
<dbReference type="AlphaFoldDB" id="A0A2G9U663"/>